<evidence type="ECO:0000313" key="2">
    <source>
        <dbReference type="EMBL" id="BAD30986.1"/>
    </source>
</evidence>
<reference evidence="2" key="2">
    <citation type="submission" date="2002-05" db="EMBL/GenBank/DDBJ databases">
        <title>Oryza sativa nipponbare(GA3) genomic DNA, chromosome 7, BAC clone:OSJNBa0077J18.</title>
        <authorList>
            <person name="Sasaki T."/>
            <person name="Matsumoto T."/>
            <person name="Katayose Y."/>
        </authorList>
    </citation>
    <scope>NUCLEOTIDE SEQUENCE</scope>
</reference>
<sequence>MALAKHIAGADAPVVVVVHDRASDLALALASWTRTVKPPGAFPCHIDRNNLFELAISTVLEKPTGVQQ</sequence>
<reference evidence="1" key="1">
    <citation type="submission" date="2001-12" db="EMBL/GenBank/DDBJ databases">
        <title>Oryza sativa nipponbare(GA3) genomic DNA, chromosome 7, PAC clone:P0678G09.</title>
        <authorList>
            <person name="Sasaki T."/>
            <person name="Matsumoto T."/>
            <person name="Yamamoto K."/>
        </authorList>
    </citation>
    <scope>NUCLEOTIDE SEQUENCE</scope>
</reference>
<accession>Q69RU1</accession>
<gene>
    <name evidence="2" type="ORF">OSJNBa0077J18.1</name>
    <name evidence="1" type="ORF">P0678G09.33</name>
</gene>
<protein>
    <submittedName>
        <fullName evidence="2">Uncharacterized protein</fullName>
    </submittedName>
</protein>
<dbReference type="EMBL" id="AP004573">
    <property type="protein sequence ID" value="BAD30760.1"/>
    <property type="molecule type" value="Genomic_DNA"/>
</dbReference>
<reference evidence="3" key="4">
    <citation type="journal article" date="2008" name="Nucleic Acids Res.">
        <title>The rice annotation project database (RAP-DB): 2008 update.</title>
        <authorList>
            <consortium name="The rice annotation project (RAP)"/>
        </authorList>
    </citation>
    <scope>GENOME REANNOTATION</scope>
    <source>
        <strain evidence="3">cv. Nipponbare</strain>
    </source>
</reference>
<proteinExistence type="predicted"/>
<dbReference type="EMBL" id="AP005169">
    <property type="protein sequence ID" value="BAD30986.1"/>
    <property type="molecule type" value="Genomic_DNA"/>
</dbReference>
<reference evidence="3" key="3">
    <citation type="journal article" date="2005" name="Nature">
        <title>The map-based sequence of the rice genome.</title>
        <authorList>
            <consortium name="International rice genome sequencing project (IRGSP)"/>
            <person name="Matsumoto T."/>
            <person name="Wu J."/>
            <person name="Kanamori H."/>
            <person name="Katayose Y."/>
            <person name="Fujisawa M."/>
            <person name="Namiki N."/>
            <person name="Mizuno H."/>
            <person name="Yamamoto K."/>
            <person name="Antonio B.A."/>
            <person name="Baba T."/>
            <person name="Sakata K."/>
            <person name="Nagamura Y."/>
            <person name="Aoki H."/>
            <person name="Arikawa K."/>
            <person name="Arita K."/>
            <person name="Bito T."/>
            <person name="Chiden Y."/>
            <person name="Fujitsuka N."/>
            <person name="Fukunaka R."/>
            <person name="Hamada M."/>
            <person name="Harada C."/>
            <person name="Hayashi A."/>
            <person name="Hijishita S."/>
            <person name="Honda M."/>
            <person name="Hosokawa S."/>
            <person name="Ichikawa Y."/>
            <person name="Idonuma A."/>
            <person name="Iijima M."/>
            <person name="Ikeda M."/>
            <person name="Ikeno M."/>
            <person name="Ito K."/>
            <person name="Ito S."/>
            <person name="Ito T."/>
            <person name="Ito Y."/>
            <person name="Ito Y."/>
            <person name="Iwabuchi A."/>
            <person name="Kamiya K."/>
            <person name="Karasawa W."/>
            <person name="Kurita K."/>
            <person name="Katagiri S."/>
            <person name="Kikuta A."/>
            <person name="Kobayashi H."/>
            <person name="Kobayashi N."/>
            <person name="Machita K."/>
            <person name="Maehara T."/>
            <person name="Masukawa M."/>
            <person name="Mizubayashi T."/>
            <person name="Mukai Y."/>
            <person name="Nagasaki H."/>
            <person name="Nagata Y."/>
            <person name="Naito S."/>
            <person name="Nakashima M."/>
            <person name="Nakama Y."/>
            <person name="Nakamichi Y."/>
            <person name="Nakamura M."/>
            <person name="Meguro A."/>
            <person name="Negishi M."/>
            <person name="Ohta I."/>
            <person name="Ohta T."/>
            <person name="Okamoto M."/>
            <person name="Ono N."/>
            <person name="Saji S."/>
            <person name="Sakaguchi M."/>
            <person name="Sakai K."/>
            <person name="Shibata M."/>
            <person name="Shimokawa T."/>
            <person name="Song J."/>
            <person name="Takazaki Y."/>
            <person name="Terasawa K."/>
            <person name="Tsugane M."/>
            <person name="Tsuji K."/>
            <person name="Ueda S."/>
            <person name="Waki K."/>
            <person name="Yamagata H."/>
            <person name="Yamamoto M."/>
            <person name="Yamamoto S."/>
            <person name="Yamane H."/>
            <person name="Yoshiki S."/>
            <person name="Yoshihara R."/>
            <person name="Yukawa K."/>
            <person name="Zhong H."/>
            <person name="Yano M."/>
            <person name="Yuan Q."/>
            <person name="Ouyang S."/>
            <person name="Liu J."/>
            <person name="Jones K.M."/>
            <person name="Gansberger K."/>
            <person name="Moffat K."/>
            <person name="Hill J."/>
            <person name="Bera J."/>
            <person name="Fadrosh D."/>
            <person name="Jin S."/>
            <person name="Johri S."/>
            <person name="Kim M."/>
            <person name="Overton L."/>
            <person name="Reardon M."/>
            <person name="Tsitrin T."/>
            <person name="Vuong H."/>
            <person name="Weaver B."/>
            <person name="Ciecko A."/>
            <person name="Tallon L."/>
            <person name="Jackson J."/>
            <person name="Pai G."/>
            <person name="Aken S.V."/>
            <person name="Utterback T."/>
            <person name="Reidmuller S."/>
            <person name="Feldblyum T."/>
            <person name="Hsiao J."/>
            <person name="Zismann V."/>
            <person name="Iobst S."/>
            <person name="de Vazeille A.R."/>
            <person name="Buell C.R."/>
            <person name="Ying K."/>
            <person name="Li Y."/>
            <person name="Lu T."/>
            <person name="Huang Y."/>
            <person name="Zhao Q."/>
            <person name="Feng Q."/>
            <person name="Zhang L."/>
            <person name="Zhu J."/>
            <person name="Weng Q."/>
            <person name="Mu J."/>
            <person name="Lu Y."/>
            <person name="Fan D."/>
            <person name="Liu Y."/>
            <person name="Guan J."/>
            <person name="Zhang Y."/>
            <person name="Yu S."/>
            <person name="Liu X."/>
            <person name="Zhang Y."/>
            <person name="Hong G."/>
            <person name="Han B."/>
            <person name="Choisne N."/>
            <person name="Demange N."/>
            <person name="Orjeda G."/>
            <person name="Samain S."/>
            <person name="Cattolico L."/>
            <person name="Pelletier E."/>
            <person name="Couloux A."/>
            <person name="Segurens B."/>
            <person name="Wincker P."/>
            <person name="D'Hont A."/>
            <person name="Scarpelli C."/>
            <person name="Weissenbach J."/>
            <person name="Salanoubat M."/>
            <person name="Quetier F."/>
            <person name="Yu Y."/>
            <person name="Kim H.R."/>
            <person name="Rambo T."/>
            <person name="Currie J."/>
            <person name="Collura K."/>
            <person name="Luo M."/>
            <person name="Yang T."/>
            <person name="Ammiraju J.S.S."/>
            <person name="Engler F."/>
            <person name="Soderlund C."/>
            <person name="Wing R.A."/>
            <person name="Palmer L.E."/>
            <person name="de la Bastide M."/>
            <person name="Spiegel L."/>
            <person name="Nascimento L."/>
            <person name="Zutavern T."/>
            <person name="O'Shaughnessy A."/>
            <person name="Dike S."/>
            <person name="Dedhia N."/>
            <person name="Preston R."/>
            <person name="Balija V."/>
            <person name="McCombie W.R."/>
            <person name="Chow T."/>
            <person name="Chen H."/>
            <person name="Chung M."/>
            <person name="Chen C."/>
            <person name="Shaw J."/>
            <person name="Wu H."/>
            <person name="Hsiao K."/>
            <person name="Chao Y."/>
            <person name="Chu M."/>
            <person name="Cheng C."/>
            <person name="Hour A."/>
            <person name="Lee P."/>
            <person name="Lin S."/>
            <person name="Lin Y."/>
            <person name="Liou J."/>
            <person name="Liu S."/>
            <person name="Hsing Y."/>
            <person name="Raghuvanshi S."/>
            <person name="Mohanty A."/>
            <person name="Bharti A.K."/>
            <person name="Gaur A."/>
            <person name="Gupta V."/>
            <person name="Kumar D."/>
            <person name="Ravi V."/>
            <person name="Vij S."/>
            <person name="Kapur A."/>
            <person name="Khurana P."/>
            <person name="Khurana P."/>
            <person name="Khurana J.P."/>
            <person name="Tyagi A.K."/>
            <person name="Gaikwad K."/>
            <person name="Singh A."/>
            <person name="Dalal V."/>
            <person name="Srivastava S."/>
            <person name="Dixit A."/>
            <person name="Pal A.K."/>
            <person name="Ghazi I.A."/>
            <person name="Yadav M."/>
            <person name="Pandit A."/>
            <person name="Bhargava A."/>
            <person name="Sureshbabu K."/>
            <person name="Batra K."/>
            <person name="Sharma T.R."/>
            <person name="Mohapatra T."/>
            <person name="Singh N.K."/>
            <person name="Messing J."/>
            <person name="Nelson A.B."/>
            <person name="Fuks G."/>
            <person name="Kavchok S."/>
            <person name="Keizer G."/>
            <person name="Linton E."/>
            <person name="Llaca V."/>
            <person name="Song R."/>
            <person name="Tanyolac B."/>
            <person name="Young S."/>
            <person name="Ho-Il K."/>
            <person name="Hahn J.H."/>
            <person name="Sangsakoo G."/>
            <person name="Vanavichit A."/>
            <person name="de Mattos Luiz.A.T."/>
            <person name="Zimmer P.D."/>
            <person name="Malone G."/>
            <person name="Dellagostin O."/>
            <person name="de Oliveira A.C."/>
            <person name="Bevan M."/>
            <person name="Bancroft I."/>
            <person name="Minx P."/>
            <person name="Cordum H."/>
            <person name="Wilson R."/>
            <person name="Cheng Z."/>
            <person name="Jin W."/>
            <person name="Jiang J."/>
            <person name="Leong S.A."/>
            <person name="Iwama H."/>
            <person name="Gojobori T."/>
            <person name="Itoh T."/>
            <person name="Niimura Y."/>
            <person name="Fujii Y."/>
            <person name="Habara T."/>
            <person name="Sakai H."/>
            <person name="Sato Y."/>
            <person name="Wilson G."/>
            <person name="Kumar K."/>
            <person name="McCouch S."/>
            <person name="Juretic N."/>
            <person name="Hoen D."/>
            <person name="Wright S."/>
            <person name="Bruskiewich R."/>
            <person name="Bureau T."/>
            <person name="Miyao A."/>
            <person name="Hirochika H."/>
            <person name="Nishikawa T."/>
            <person name="Kadowaki K."/>
            <person name="Sugiura M."/>
            <person name="Burr B."/>
            <person name="Sasaki T."/>
        </authorList>
    </citation>
    <scope>NUCLEOTIDE SEQUENCE [LARGE SCALE GENOMIC DNA]</scope>
    <source>
        <strain evidence="3">cv. Nipponbare</strain>
    </source>
</reference>
<organism evidence="2 3">
    <name type="scientific">Oryza sativa subsp. japonica</name>
    <name type="common">Rice</name>
    <dbReference type="NCBI Taxonomy" id="39947"/>
    <lineage>
        <taxon>Eukaryota</taxon>
        <taxon>Viridiplantae</taxon>
        <taxon>Streptophyta</taxon>
        <taxon>Embryophyta</taxon>
        <taxon>Tracheophyta</taxon>
        <taxon>Spermatophyta</taxon>
        <taxon>Magnoliopsida</taxon>
        <taxon>Liliopsida</taxon>
        <taxon>Poales</taxon>
        <taxon>Poaceae</taxon>
        <taxon>BOP clade</taxon>
        <taxon>Oryzoideae</taxon>
        <taxon>Oryzeae</taxon>
        <taxon>Oryzinae</taxon>
        <taxon>Oryza</taxon>
        <taxon>Oryza sativa</taxon>
    </lineage>
</organism>
<dbReference type="Proteomes" id="UP000000763">
    <property type="component" value="Chromosome 7"/>
</dbReference>
<evidence type="ECO:0000313" key="3">
    <source>
        <dbReference type="Proteomes" id="UP000000763"/>
    </source>
</evidence>
<name>Q69RU1_ORYSJ</name>
<dbReference type="AlphaFoldDB" id="Q69RU1"/>
<evidence type="ECO:0000313" key="1">
    <source>
        <dbReference type="EMBL" id="BAD30760.1"/>
    </source>
</evidence>